<dbReference type="OrthoDB" id="9130069at2"/>
<feature type="transmembrane region" description="Helical" evidence="1">
    <location>
        <begin position="38"/>
        <end position="59"/>
    </location>
</feature>
<keyword evidence="1" id="KW-0472">Membrane</keyword>
<organism evidence="2 3">
    <name type="scientific">Pandoraea anapnoica</name>
    <dbReference type="NCBI Taxonomy" id="2508301"/>
    <lineage>
        <taxon>Bacteria</taxon>
        <taxon>Pseudomonadati</taxon>
        <taxon>Pseudomonadota</taxon>
        <taxon>Betaproteobacteria</taxon>
        <taxon>Burkholderiales</taxon>
        <taxon>Burkholderiaceae</taxon>
        <taxon>Pandoraea</taxon>
    </lineage>
</organism>
<reference evidence="2 3" key="1">
    <citation type="submission" date="2019-08" db="EMBL/GenBank/DDBJ databases">
        <authorList>
            <person name="Peeters C."/>
        </authorList>
    </citation>
    <scope>NUCLEOTIDE SEQUENCE [LARGE SCALE GENOMIC DNA]</scope>
    <source>
        <strain evidence="2 3">LMG 31117</strain>
    </source>
</reference>
<evidence type="ECO:0000256" key="1">
    <source>
        <dbReference type="SAM" id="Phobius"/>
    </source>
</evidence>
<accession>A0A5E5A7X5</accession>
<dbReference type="RefSeq" id="WP_150738980.1">
    <property type="nucleotide sequence ID" value="NZ_CABPSP010000009.1"/>
</dbReference>
<dbReference type="EMBL" id="CABPSP010000009">
    <property type="protein sequence ID" value="VVE68912.1"/>
    <property type="molecule type" value="Genomic_DNA"/>
</dbReference>
<protein>
    <submittedName>
        <fullName evidence="2">Uncharacterized protein</fullName>
    </submittedName>
</protein>
<dbReference type="Proteomes" id="UP000383122">
    <property type="component" value="Unassembled WGS sequence"/>
</dbReference>
<keyword evidence="3" id="KW-1185">Reference proteome</keyword>
<evidence type="ECO:0000313" key="3">
    <source>
        <dbReference type="Proteomes" id="UP000383122"/>
    </source>
</evidence>
<gene>
    <name evidence="2" type="ORF">PAN31117_03146</name>
</gene>
<feature type="transmembrane region" description="Helical" evidence="1">
    <location>
        <begin position="7"/>
        <end position="26"/>
    </location>
</feature>
<keyword evidence="1" id="KW-1133">Transmembrane helix</keyword>
<proteinExistence type="predicted"/>
<sequence length="198" mass="21983">MKSWFGLPVVLWACVAGTLVVVGVIATRSVFELSASDWAAWVQAIGSICAIGIAIYVPWRQRRIEGEARRREPLITLRLLFDLVREDLAALSIAATGTHNRMFVRGIGEWAAFKDKVGAVRAFSWERLLDPMAIRALLSLQRIALELDMHLNILGSASESDRIQILMDEREAIDRLVVEFELAQAQLGTVLDGAGIDR</sequence>
<keyword evidence="1" id="KW-0812">Transmembrane</keyword>
<dbReference type="AlphaFoldDB" id="A0A5E5A7X5"/>
<name>A0A5E5A7X5_9BURK</name>
<evidence type="ECO:0000313" key="2">
    <source>
        <dbReference type="EMBL" id="VVE68912.1"/>
    </source>
</evidence>